<evidence type="ECO:0000256" key="7">
    <source>
        <dbReference type="SAM" id="Phobius"/>
    </source>
</evidence>
<comment type="caution">
    <text evidence="8">The sequence shown here is derived from an EMBL/GenBank/DDBJ whole genome shotgun (WGS) entry which is preliminary data.</text>
</comment>
<evidence type="ECO:0000256" key="4">
    <source>
        <dbReference type="ARBA" id="ARBA00022692"/>
    </source>
</evidence>
<gene>
    <name evidence="8" type="ORF">Aam_020_018</name>
</gene>
<dbReference type="Proteomes" id="UP000032668">
    <property type="component" value="Unassembled WGS sequence"/>
</dbReference>
<feature type="transmembrane region" description="Helical" evidence="7">
    <location>
        <begin position="296"/>
        <end position="316"/>
    </location>
</feature>
<evidence type="ECO:0000256" key="1">
    <source>
        <dbReference type="ARBA" id="ARBA00004141"/>
    </source>
</evidence>
<dbReference type="GO" id="GO:0055085">
    <property type="term" value="P:transmembrane transport"/>
    <property type="evidence" value="ECO:0007669"/>
    <property type="project" value="InterPro"/>
</dbReference>
<feature type="transmembrane region" description="Helical" evidence="7">
    <location>
        <begin position="169"/>
        <end position="187"/>
    </location>
</feature>
<comment type="subcellular location">
    <subcellularLocation>
        <location evidence="1">Membrane</location>
        <topology evidence="1">Multi-pass membrane protein</topology>
    </subcellularLocation>
</comment>
<dbReference type="PANTHER" id="PTHR36838">
    <property type="entry name" value="AUXIN EFFLUX CARRIER FAMILY PROTEIN"/>
    <property type="match status" value="1"/>
</dbReference>
<name>A0A0D6PEG9_9PROT</name>
<dbReference type="PANTHER" id="PTHR36838:SF3">
    <property type="entry name" value="TRANSPORTER AUXIN EFFLUX CARRIER EC FAMILY"/>
    <property type="match status" value="1"/>
</dbReference>
<dbReference type="EMBL" id="BANC01000020">
    <property type="protein sequence ID" value="GAN79254.1"/>
    <property type="molecule type" value="Genomic_DNA"/>
</dbReference>
<dbReference type="RefSeq" id="WP_048877720.1">
    <property type="nucleotide sequence ID" value="NZ_BANC01000020.1"/>
</dbReference>
<dbReference type="GO" id="GO:0016020">
    <property type="term" value="C:membrane"/>
    <property type="evidence" value="ECO:0007669"/>
    <property type="project" value="UniProtKB-SubCell"/>
</dbReference>
<feature type="transmembrane region" description="Helical" evidence="7">
    <location>
        <begin position="6"/>
        <end position="26"/>
    </location>
</feature>
<feature type="transmembrane region" description="Helical" evidence="7">
    <location>
        <begin position="127"/>
        <end position="148"/>
    </location>
</feature>
<keyword evidence="3" id="KW-1003">Cell membrane</keyword>
<dbReference type="STRING" id="1120923.SAMN02746095_00251"/>
<dbReference type="OrthoDB" id="9810457at2"/>
<keyword evidence="4 7" id="KW-0812">Transmembrane</keyword>
<keyword evidence="5 7" id="KW-1133">Transmembrane helix</keyword>
<feature type="transmembrane region" description="Helical" evidence="7">
    <location>
        <begin position="199"/>
        <end position="222"/>
    </location>
</feature>
<keyword evidence="2" id="KW-0813">Transport</keyword>
<feature type="transmembrane region" description="Helical" evidence="7">
    <location>
        <begin position="64"/>
        <end position="83"/>
    </location>
</feature>
<organism evidence="8 9">
    <name type="scientific">Acidocella aminolytica 101 = DSM 11237</name>
    <dbReference type="NCBI Taxonomy" id="1120923"/>
    <lineage>
        <taxon>Bacteria</taxon>
        <taxon>Pseudomonadati</taxon>
        <taxon>Pseudomonadota</taxon>
        <taxon>Alphaproteobacteria</taxon>
        <taxon>Acetobacterales</taxon>
        <taxon>Acidocellaceae</taxon>
        <taxon>Acidocella</taxon>
    </lineage>
</organism>
<evidence type="ECO:0000256" key="2">
    <source>
        <dbReference type="ARBA" id="ARBA00022448"/>
    </source>
</evidence>
<dbReference type="InterPro" id="IPR004776">
    <property type="entry name" value="Mem_transp_PIN-like"/>
</dbReference>
<evidence type="ECO:0000256" key="6">
    <source>
        <dbReference type="ARBA" id="ARBA00023136"/>
    </source>
</evidence>
<proteinExistence type="predicted"/>
<evidence type="ECO:0000256" key="3">
    <source>
        <dbReference type="ARBA" id="ARBA00022475"/>
    </source>
</evidence>
<evidence type="ECO:0000313" key="8">
    <source>
        <dbReference type="EMBL" id="GAN79254.1"/>
    </source>
</evidence>
<protein>
    <submittedName>
        <fullName evidence="8">Transporter</fullName>
    </submittedName>
</protein>
<evidence type="ECO:0000256" key="5">
    <source>
        <dbReference type="ARBA" id="ARBA00022989"/>
    </source>
</evidence>
<feature type="transmembrane region" description="Helical" evidence="7">
    <location>
        <begin position="234"/>
        <end position="257"/>
    </location>
</feature>
<dbReference type="Pfam" id="PF03547">
    <property type="entry name" value="Mem_trans"/>
    <property type="match status" value="1"/>
</dbReference>
<evidence type="ECO:0000313" key="9">
    <source>
        <dbReference type="Proteomes" id="UP000032668"/>
    </source>
</evidence>
<feature type="transmembrane region" description="Helical" evidence="7">
    <location>
        <begin position="263"/>
        <end position="284"/>
    </location>
</feature>
<sequence length="317" mass="33473">MYHVIASVFPVFGLIFLGYIVARRGILGIAATDSLNKYVVWLALPALLFQAMAQISWVQVDHPGYVGAFTIGALSTFCLSFVLGGGKRPAAHRLADRSIDGLNASYSNTGYMGIPLCIAAFGQGSLVPSIIATIIIACVLFAGAIVLIEFDLQELPSWHATIGKVLLSLLRNPLILSPLLGVMVALLKGETGFVLPAPVFHLTKLLGASASPCALVTIGLFLAQSSGVALESSVLLRLVGLKLIVEPTITFLLAYKLWAMPALWAKTAVIMAALPTGTGPFMLAKLYDREAAVTSRAILVSTVLSLATVSLLIAWLG</sequence>
<keyword evidence="9" id="KW-1185">Reference proteome</keyword>
<keyword evidence="6 7" id="KW-0472">Membrane</keyword>
<feature type="transmembrane region" description="Helical" evidence="7">
    <location>
        <begin position="38"/>
        <end position="58"/>
    </location>
</feature>
<dbReference type="AlphaFoldDB" id="A0A0D6PEG9"/>
<reference evidence="8 9" key="1">
    <citation type="submission" date="2012-11" db="EMBL/GenBank/DDBJ databases">
        <title>Whole genome sequence of Acidocella aminolytica 101 = DSM 11237.</title>
        <authorList>
            <person name="Azuma Y."/>
            <person name="Higashiura N."/>
            <person name="Hirakawa H."/>
            <person name="Matsushita K."/>
        </authorList>
    </citation>
    <scope>NUCLEOTIDE SEQUENCE [LARGE SCALE GENOMIC DNA]</scope>
    <source>
        <strain evidence="9">101 / DSM 11237</strain>
    </source>
</reference>
<accession>A0A0D6PEG9</accession>